<feature type="region of interest" description="Disordered" evidence="2">
    <location>
        <begin position="82"/>
        <end position="137"/>
    </location>
</feature>
<reference evidence="4 5" key="1">
    <citation type="journal article" date="2018" name="Cell">
        <title>The Chara Genome: Secondary Complexity and Implications for Plant Terrestrialization.</title>
        <authorList>
            <person name="Nishiyama T."/>
            <person name="Sakayama H."/>
            <person name="Vries J.D."/>
            <person name="Buschmann H."/>
            <person name="Saint-Marcoux D."/>
            <person name="Ullrich K.K."/>
            <person name="Haas F.B."/>
            <person name="Vanderstraeten L."/>
            <person name="Becker D."/>
            <person name="Lang D."/>
            <person name="Vosolsobe S."/>
            <person name="Rombauts S."/>
            <person name="Wilhelmsson P.K.I."/>
            <person name="Janitza P."/>
            <person name="Kern R."/>
            <person name="Heyl A."/>
            <person name="Rumpler F."/>
            <person name="Villalobos L.I.A.C."/>
            <person name="Clay J.M."/>
            <person name="Skokan R."/>
            <person name="Toyoda A."/>
            <person name="Suzuki Y."/>
            <person name="Kagoshima H."/>
            <person name="Schijlen E."/>
            <person name="Tajeshwar N."/>
            <person name="Catarino B."/>
            <person name="Hetherington A.J."/>
            <person name="Saltykova A."/>
            <person name="Bonnot C."/>
            <person name="Breuninger H."/>
            <person name="Symeonidi A."/>
            <person name="Radhakrishnan G.V."/>
            <person name="Van Nieuwerburgh F."/>
            <person name="Deforce D."/>
            <person name="Chang C."/>
            <person name="Karol K.G."/>
            <person name="Hedrich R."/>
            <person name="Ulvskov P."/>
            <person name="Glockner G."/>
            <person name="Delwiche C.F."/>
            <person name="Petrasek J."/>
            <person name="Van de Peer Y."/>
            <person name="Friml J."/>
            <person name="Beilby M."/>
            <person name="Dolan L."/>
            <person name="Kohara Y."/>
            <person name="Sugano S."/>
            <person name="Fujiyama A."/>
            <person name="Delaux P.-M."/>
            <person name="Quint M."/>
            <person name="TheiBen G."/>
            <person name="Hagemann M."/>
            <person name="Harholt J."/>
            <person name="Dunand C."/>
            <person name="Zachgo S."/>
            <person name="Langdale J."/>
            <person name="Maumus F."/>
            <person name="Straeten D.V.D."/>
            <person name="Gould S.B."/>
            <person name="Rensing S.A."/>
        </authorList>
    </citation>
    <scope>NUCLEOTIDE SEQUENCE [LARGE SCALE GENOMIC DNA]</scope>
    <source>
        <strain evidence="4 5">S276</strain>
    </source>
</reference>
<feature type="domain" description="CHCH" evidence="3">
    <location>
        <begin position="33"/>
        <end position="67"/>
    </location>
</feature>
<feature type="compositionally biased region" description="Gly residues" evidence="2">
    <location>
        <begin position="1"/>
        <end position="13"/>
    </location>
</feature>
<sequence length="137" mass="14971">MSSGGAFGLGGSRGFQPIPPEKGVFPLDHFGECKEEMKKYMKCLRDKKFVTDECNQFSKAYLACRMQRNLMAKQDLASLGFTEEASGKSDSSGNANPSQESSEKLSSIEQARRRAQSGFVAGIRRKQQESSTKTGGS</sequence>
<feature type="region of interest" description="Disordered" evidence="2">
    <location>
        <begin position="1"/>
        <end position="20"/>
    </location>
</feature>
<evidence type="ECO:0000313" key="4">
    <source>
        <dbReference type="EMBL" id="GBG78713.1"/>
    </source>
</evidence>
<dbReference type="Proteomes" id="UP000265515">
    <property type="component" value="Unassembled WGS sequence"/>
</dbReference>
<dbReference type="PANTHER" id="PTHR47565">
    <property type="entry name" value="CYTOCHROME C OXIDASE 19-1"/>
    <property type="match status" value="1"/>
</dbReference>
<dbReference type="Gramene" id="GBG78713">
    <property type="protein sequence ID" value="GBG78713"/>
    <property type="gene ID" value="CBR_g27938"/>
</dbReference>
<keyword evidence="1" id="KW-1015">Disulfide bond</keyword>
<evidence type="ECO:0000313" key="5">
    <source>
        <dbReference type="Proteomes" id="UP000265515"/>
    </source>
</evidence>
<dbReference type="InterPro" id="IPR009069">
    <property type="entry name" value="Cys_alpha_HP_mot_SF"/>
</dbReference>
<dbReference type="OrthoDB" id="268594at2759"/>
<accession>A0A388L945</accession>
<organism evidence="4 5">
    <name type="scientific">Chara braunii</name>
    <name type="common">Braun's stonewort</name>
    <dbReference type="NCBI Taxonomy" id="69332"/>
    <lineage>
        <taxon>Eukaryota</taxon>
        <taxon>Viridiplantae</taxon>
        <taxon>Streptophyta</taxon>
        <taxon>Charophyceae</taxon>
        <taxon>Charales</taxon>
        <taxon>Characeae</taxon>
        <taxon>Chara</taxon>
    </lineage>
</organism>
<dbReference type="PANTHER" id="PTHR47565:SF2">
    <property type="entry name" value="CYTOCHROME C OXIDASE 19-1"/>
    <property type="match status" value="1"/>
</dbReference>
<dbReference type="OMA" id="MKCRIEN"/>
<evidence type="ECO:0000256" key="2">
    <source>
        <dbReference type="SAM" id="MobiDB-lite"/>
    </source>
</evidence>
<evidence type="ECO:0000256" key="1">
    <source>
        <dbReference type="ARBA" id="ARBA00023157"/>
    </source>
</evidence>
<keyword evidence="5" id="KW-1185">Reference proteome</keyword>
<dbReference type="PROSITE" id="PS51808">
    <property type="entry name" value="CHCH"/>
    <property type="match status" value="1"/>
</dbReference>
<dbReference type="EMBL" id="BFEA01000302">
    <property type="protein sequence ID" value="GBG78713.1"/>
    <property type="molecule type" value="Genomic_DNA"/>
</dbReference>
<comment type="caution">
    <text evidence="4">The sequence shown here is derived from an EMBL/GenBank/DDBJ whole genome shotgun (WGS) entry which is preliminary data.</text>
</comment>
<dbReference type="SUPFAM" id="SSF47072">
    <property type="entry name" value="Cysteine alpha-hairpin motif"/>
    <property type="match status" value="1"/>
</dbReference>
<name>A0A388L945_CHABU</name>
<dbReference type="InterPro" id="IPR010625">
    <property type="entry name" value="CHCH"/>
</dbReference>
<evidence type="ECO:0000259" key="3">
    <source>
        <dbReference type="Pfam" id="PF06747"/>
    </source>
</evidence>
<dbReference type="AlphaFoldDB" id="A0A388L945"/>
<dbReference type="Pfam" id="PF06747">
    <property type="entry name" value="CHCH"/>
    <property type="match status" value="1"/>
</dbReference>
<gene>
    <name evidence="4" type="ORF">CBR_g27938</name>
</gene>
<feature type="compositionally biased region" description="Polar residues" evidence="2">
    <location>
        <begin position="88"/>
        <end position="109"/>
    </location>
</feature>
<proteinExistence type="predicted"/>
<protein>
    <recommendedName>
        <fullName evidence="3">CHCH domain-containing protein</fullName>
    </recommendedName>
</protein>
<dbReference type="STRING" id="69332.A0A388L945"/>